<keyword evidence="2" id="KW-1185">Reference proteome</keyword>
<evidence type="ECO:0000313" key="1">
    <source>
        <dbReference type="EMBL" id="CAF4869120.1"/>
    </source>
</evidence>
<evidence type="ECO:0000313" key="2">
    <source>
        <dbReference type="Proteomes" id="UP000663873"/>
    </source>
</evidence>
<dbReference type="AlphaFoldDB" id="A0A821T230"/>
<organism evidence="1 2">
    <name type="scientific">Rotaria socialis</name>
    <dbReference type="NCBI Taxonomy" id="392032"/>
    <lineage>
        <taxon>Eukaryota</taxon>
        <taxon>Metazoa</taxon>
        <taxon>Spiralia</taxon>
        <taxon>Gnathifera</taxon>
        <taxon>Rotifera</taxon>
        <taxon>Eurotatoria</taxon>
        <taxon>Bdelloidea</taxon>
        <taxon>Philodinida</taxon>
        <taxon>Philodinidae</taxon>
        <taxon>Rotaria</taxon>
    </lineage>
</organism>
<dbReference type="Proteomes" id="UP000663873">
    <property type="component" value="Unassembled WGS sequence"/>
</dbReference>
<feature type="non-terminal residue" evidence="1">
    <location>
        <position position="1"/>
    </location>
</feature>
<dbReference type="InterPro" id="IPR029063">
    <property type="entry name" value="SAM-dependent_MTases_sf"/>
</dbReference>
<feature type="non-terminal residue" evidence="1">
    <location>
        <position position="47"/>
    </location>
</feature>
<proteinExistence type="predicted"/>
<dbReference type="EMBL" id="CAJOBP010066776">
    <property type="protein sequence ID" value="CAF4869120.1"/>
    <property type="molecule type" value="Genomic_DNA"/>
</dbReference>
<gene>
    <name evidence="1" type="ORF">UJA718_LOCUS44195</name>
</gene>
<sequence length="47" mass="5427">MHMDPHSFFFLTYTFSLRVGGPIWLGPLFDHSFVNELITSIEQAPDD</sequence>
<dbReference type="Gene3D" id="3.40.50.150">
    <property type="entry name" value="Vaccinia Virus protein VP39"/>
    <property type="match status" value="1"/>
</dbReference>
<protein>
    <submittedName>
        <fullName evidence="1">Uncharacterized protein</fullName>
    </submittedName>
</protein>
<reference evidence="1" key="1">
    <citation type="submission" date="2021-02" db="EMBL/GenBank/DDBJ databases">
        <authorList>
            <person name="Nowell W R."/>
        </authorList>
    </citation>
    <scope>NUCLEOTIDE SEQUENCE</scope>
</reference>
<accession>A0A821T230</accession>
<comment type="caution">
    <text evidence="1">The sequence shown here is derived from an EMBL/GenBank/DDBJ whole genome shotgun (WGS) entry which is preliminary data.</text>
</comment>
<name>A0A821T230_9BILA</name>